<proteinExistence type="predicted"/>
<name>A0A7J0H7T7_9ERIC</name>
<dbReference type="AlphaFoldDB" id="A0A7J0H7T7"/>
<dbReference type="EMBL" id="BJWL01000027">
    <property type="protein sequence ID" value="GFZ19005.1"/>
    <property type="molecule type" value="Genomic_DNA"/>
</dbReference>
<protein>
    <submittedName>
        <fullName evidence="4">Pentatricopeptide repeat (PPR) superfamily protein</fullName>
    </submittedName>
</protein>
<dbReference type="InterPro" id="IPR002885">
    <property type="entry name" value="PPR_rpt"/>
</dbReference>
<keyword evidence="1" id="KW-0677">Repeat</keyword>
<dbReference type="PANTHER" id="PTHR47926:SF406">
    <property type="entry name" value="REPEAT (PPR) SUPERFAMILY PROTEIN, PUTATIVE-RELATED"/>
    <property type="match status" value="1"/>
</dbReference>
<evidence type="ECO:0000256" key="3">
    <source>
        <dbReference type="SAM" id="MobiDB-lite"/>
    </source>
</evidence>
<feature type="region of interest" description="Disordered" evidence="3">
    <location>
        <begin position="1"/>
        <end position="49"/>
    </location>
</feature>
<gene>
    <name evidence="4" type="ORF">Acr_27g0007440</name>
</gene>
<dbReference type="PROSITE" id="PS51375">
    <property type="entry name" value="PPR"/>
    <property type="match status" value="5"/>
</dbReference>
<dbReference type="NCBIfam" id="TIGR00756">
    <property type="entry name" value="PPR"/>
    <property type="match status" value="3"/>
</dbReference>
<organism evidence="4 5">
    <name type="scientific">Actinidia rufa</name>
    <dbReference type="NCBI Taxonomy" id="165716"/>
    <lineage>
        <taxon>Eukaryota</taxon>
        <taxon>Viridiplantae</taxon>
        <taxon>Streptophyta</taxon>
        <taxon>Embryophyta</taxon>
        <taxon>Tracheophyta</taxon>
        <taxon>Spermatophyta</taxon>
        <taxon>Magnoliopsida</taxon>
        <taxon>eudicotyledons</taxon>
        <taxon>Gunneridae</taxon>
        <taxon>Pentapetalae</taxon>
        <taxon>asterids</taxon>
        <taxon>Ericales</taxon>
        <taxon>Actinidiaceae</taxon>
        <taxon>Actinidia</taxon>
    </lineage>
</organism>
<dbReference type="GO" id="GO:0009451">
    <property type="term" value="P:RNA modification"/>
    <property type="evidence" value="ECO:0007669"/>
    <property type="project" value="InterPro"/>
</dbReference>
<feature type="repeat" description="PPR" evidence="2">
    <location>
        <begin position="404"/>
        <end position="438"/>
    </location>
</feature>
<evidence type="ECO:0000313" key="4">
    <source>
        <dbReference type="EMBL" id="GFZ19005.1"/>
    </source>
</evidence>
<comment type="caution">
    <text evidence="4">The sequence shown here is derived from an EMBL/GenBank/DDBJ whole genome shotgun (WGS) entry which is preliminary data.</text>
</comment>
<accession>A0A7J0H7T7</accession>
<dbReference type="Gene3D" id="1.25.40.10">
    <property type="entry name" value="Tetratricopeptide repeat domain"/>
    <property type="match status" value="5"/>
</dbReference>
<evidence type="ECO:0000313" key="5">
    <source>
        <dbReference type="Proteomes" id="UP000585474"/>
    </source>
</evidence>
<dbReference type="FunFam" id="1.25.40.10:FF:000669">
    <property type="entry name" value="Pentatricopeptide repeat-containing protein At4g33990"/>
    <property type="match status" value="1"/>
</dbReference>
<feature type="compositionally biased region" description="Basic residues" evidence="3">
    <location>
        <begin position="32"/>
        <end position="49"/>
    </location>
</feature>
<dbReference type="Proteomes" id="UP000585474">
    <property type="component" value="Unassembled WGS sequence"/>
</dbReference>
<evidence type="ECO:0000256" key="1">
    <source>
        <dbReference type="ARBA" id="ARBA00022737"/>
    </source>
</evidence>
<dbReference type="InterPro" id="IPR011990">
    <property type="entry name" value="TPR-like_helical_dom_sf"/>
</dbReference>
<feature type="repeat" description="PPR" evidence="2">
    <location>
        <begin position="303"/>
        <end position="337"/>
    </location>
</feature>
<reference evidence="4 5" key="1">
    <citation type="submission" date="2019-07" db="EMBL/GenBank/DDBJ databases">
        <title>De Novo Assembly of kiwifruit Actinidia rufa.</title>
        <authorList>
            <person name="Sugita-Konishi S."/>
            <person name="Sato K."/>
            <person name="Mori E."/>
            <person name="Abe Y."/>
            <person name="Kisaki G."/>
            <person name="Hamano K."/>
            <person name="Suezawa K."/>
            <person name="Otani M."/>
            <person name="Fukuda T."/>
            <person name="Manabe T."/>
            <person name="Gomi K."/>
            <person name="Tabuchi M."/>
            <person name="Akimitsu K."/>
            <person name="Kataoka I."/>
        </authorList>
    </citation>
    <scope>NUCLEOTIDE SEQUENCE [LARGE SCALE GENOMIC DNA]</scope>
    <source>
        <strain evidence="5">cv. Fuchu</strain>
    </source>
</reference>
<feature type="region of interest" description="Disordered" evidence="3">
    <location>
        <begin position="77"/>
        <end position="114"/>
    </location>
</feature>
<feature type="repeat" description="PPR" evidence="2">
    <location>
        <begin position="171"/>
        <end position="205"/>
    </location>
</feature>
<dbReference type="FunFam" id="1.25.40.10:FF:001086">
    <property type="entry name" value="Pentatricopeptide repeat-containing protein At4g33170"/>
    <property type="match status" value="1"/>
</dbReference>
<dbReference type="InterPro" id="IPR046960">
    <property type="entry name" value="PPR_At4g14850-like_plant"/>
</dbReference>
<dbReference type="Pfam" id="PF13041">
    <property type="entry name" value="PPR_2"/>
    <property type="match status" value="2"/>
</dbReference>
<dbReference type="Pfam" id="PF01535">
    <property type="entry name" value="PPR"/>
    <property type="match status" value="7"/>
</dbReference>
<dbReference type="FunFam" id="1.25.40.10:FF:000670">
    <property type="entry name" value="Pentatricopeptide repeat-containing protein"/>
    <property type="match status" value="1"/>
</dbReference>
<feature type="repeat" description="PPR" evidence="2">
    <location>
        <begin position="606"/>
        <end position="636"/>
    </location>
</feature>
<feature type="repeat" description="PPR" evidence="2">
    <location>
        <begin position="505"/>
        <end position="539"/>
    </location>
</feature>
<dbReference type="FunFam" id="1.25.40.10:FF:000073">
    <property type="entry name" value="Pentatricopeptide repeat-containing protein chloroplastic"/>
    <property type="match status" value="1"/>
</dbReference>
<evidence type="ECO:0000256" key="2">
    <source>
        <dbReference type="PROSITE-ProRule" id="PRU00708"/>
    </source>
</evidence>
<dbReference type="OrthoDB" id="185373at2759"/>
<sequence>MPTGEPPRSRPWHQRQKLDSSRRSWGSACGARGRRRNRRRRGRAPPRRRGTWWDCCETPRWGPGCRQCTPWETARVRCPSGRRGRTPAPPPVERGRTTTVHGGAGASPGGGRDRNGDYRVSIGIFLQMGRAGIGSDRTTFAVLLKACSDLENYDLGIQIHGFAVCMGFDQDVVTGSAIVDMYAKCKKLGQSLRFFREMTERNWVSWSAVIAGCVQNEELVGGLGLFKEMQKEGVGVSQSTYASVFRSSAGLSAVRLGSQLHAHSLKADFGSDIIVGTATVDMYAKCDRLPDARKLFKSLPIHNLQSYNAIIVGYARSYQGFEAFQMFRVLLKSGIGFDEISLSGAFSACAVMKGHLEGIQVHGLAIKSTFVSNVCVANAILDMYGKCGALMEAHCVFDEMERTDAVSWNAIIAASEQNGNEEETLSLFVWMLRSRMEPDDFTYGSVLKACAGRQALNCGMEVHGRVIKSGMGFDWFVGSAIVDMYCKCSNVGEAEKLHDKMEEQTMVSWNAMISGFSSNEQSEEAQKFFSRMLEMGVKPDSFTYATVLDTCANLATVGLGKQIHAQIIKHELQSDVFISSTLVDMYSKCGNMQDSRLMFEKAPKRDFVTWNTLICGYAQHGLGEEALKVFDGMWDEVSKLRKMMRCSGLKKEPGCSWVEVKSELHMFLVGDKAHPRCEEIYENLDLLIIDMKWAGYVPDSDFVLEDEGTEFEELEELMSCN</sequence>
<dbReference type="PANTHER" id="PTHR47926">
    <property type="entry name" value="PENTATRICOPEPTIDE REPEAT-CONTAINING PROTEIN"/>
    <property type="match status" value="1"/>
</dbReference>
<dbReference type="GO" id="GO:0003723">
    <property type="term" value="F:RNA binding"/>
    <property type="evidence" value="ECO:0007669"/>
    <property type="project" value="InterPro"/>
</dbReference>
<keyword evidence="5" id="KW-1185">Reference proteome</keyword>